<dbReference type="OrthoDB" id="45797at2759"/>
<dbReference type="EMBL" id="GG663750">
    <property type="protein sequence ID" value="EEH51715.1"/>
    <property type="molecule type" value="Genomic_DNA"/>
</dbReference>
<protein>
    <submittedName>
        <fullName evidence="2">Predicted protein</fullName>
    </submittedName>
</protein>
<keyword evidence="3" id="KW-1185">Reference proteome</keyword>
<keyword evidence="1" id="KW-0472">Membrane</keyword>
<feature type="transmembrane region" description="Helical" evidence="1">
    <location>
        <begin position="161"/>
        <end position="179"/>
    </location>
</feature>
<dbReference type="AlphaFoldDB" id="C1N8J0"/>
<proteinExistence type="predicted"/>
<feature type="transmembrane region" description="Helical" evidence="1">
    <location>
        <begin position="51"/>
        <end position="72"/>
    </location>
</feature>
<name>C1N8J0_MICPC</name>
<sequence length="380" mass="37387">MEIWSLLTLCAAGGNAAGERTALGRALSGPVCAMVLGAILSNAHVLPPPGAHYAAVQSLVVALATPLLLLGADLRVVFEDTKRLTRAFAVGSAATAVGAVVGFAAAHSWLSSSGVAGALGPDDGYKVAAALAAKSIGGGLNYVAVASALGVSASAMSAGIVADNVFALVYFPVVAALAGDGERDGFEREDETSIVAPPPPPAVDVGQMLAALALACVVSTASSRVAPPSLGALPTATAFTVLFATLAPRRVAAYLAPAGDLVGNAALYVFFASAGAAGGSVSQIFSTPALFLYLGVLYACHLAIVWFAGHKGLGIAKAEALIGSNACVGGPATAAALARSKGWRALVAPGILVGNLGNAVGTFAGLALAAGFRVWTRGGG</sequence>
<feature type="transmembrane region" description="Helical" evidence="1">
    <location>
        <begin position="127"/>
        <end position="149"/>
    </location>
</feature>
<feature type="transmembrane region" description="Helical" evidence="1">
    <location>
        <begin position="230"/>
        <end position="249"/>
    </location>
</feature>
<dbReference type="PANTHER" id="PTHR34289:SF8">
    <property type="entry name" value="DUF819 DOMAIN-CONTAINING PROTEIN"/>
    <property type="match status" value="1"/>
</dbReference>
<dbReference type="Proteomes" id="UP000001876">
    <property type="component" value="Unassembled WGS sequence"/>
</dbReference>
<keyword evidence="1" id="KW-0812">Transmembrane</keyword>
<reference evidence="2 3" key="1">
    <citation type="journal article" date="2009" name="Science">
        <title>Green evolution and dynamic adaptations revealed by genomes of the marine picoeukaryotes Micromonas.</title>
        <authorList>
            <person name="Worden A.Z."/>
            <person name="Lee J.H."/>
            <person name="Mock T."/>
            <person name="Rouze P."/>
            <person name="Simmons M.P."/>
            <person name="Aerts A.L."/>
            <person name="Allen A.E."/>
            <person name="Cuvelier M.L."/>
            <person name="Derelle E."/>
            <person name="Everett M.V."/>
            <person name="Foulon E."/>
            <person name="Grimwood J."/>
            <person name="Gundlach H."/>
            <person name="Henrissat B."/>
            <person name="Napoli C."/>
            <person name="McDonald S.M."/>
            <person name="Parker M.S."/>
            <person name="Rombauts S."/>
            <person name="Salamov A."/>
            <person name="Von Dassow P."/>
            <person name="Badger J.H."/>
            <person name="Coutinho P.M."/>
            <person name="Demir E."/>
            <person name="Dubchak I."/>
            <person name="Gentemann C."/>
            <person name="Eikrem W."/>
            <person name="Gready J.E."/>
            <person name="John U."/>
            <person name="Lanier W."/>
            <person name="Lindquist E.A."/>
            <person name="Lucas S."/>
            <person name="Mayer K.F."/>
            <person name="Moreau H."/>
            <person name="Not F."/>
            <person name="Otillar R."/>
            <person name="Panaud O."/>
            <person name="Pangilinan J."/>
            <person name="Paulsen I."/>
            <person name="Piegu B."/>
            <person name="Poliakov A."/>
            <person name="Robbens S."/>
            <person name="Schmutz J."/>
            <person name="Toulza E."/>
            <person name="Wyss T."/>
            <person name="Zelensky A."/>
            <person name="Zhou K."/>
            <person name="Armbrust E.V."/>
            <person name="Bhattacharya D."/>
            <person name="Goodenough U.W."/>
            <person name="Van de Peer Y."/>
            <person name="Grigoriev I.V."/>
        </authorList>
    </citation>
    <scope>NUCLEOTIDE SEQUENCE [LARGE SCALE GENOMIC DNA]</scope>
    <source>
        <strain evidence="2 3">CCMP1545</strain>
    </source>
</reference>
<dbReference type="Pfam" id="PF05684">
    <property type="entry name" value="DUF819"/>
    <property type="match status" value="1"/>
</dbReference>
<dbReference type="GeneID" id="9689716"/>
<dbReference type="OMA" id="ESSTHCM"/>
<dbReference type="eggNOG" id="ENOG502QQM4">
    <property type="taxonomic scope" value="Eukaryota"/>
</dbReference>
<feature type="transmembrane region" description="Helical" evidence="1">
    <location>
        <begin position="320"/>
        <end position="338"/>
    </location>
</feature>
<organism evidence="3">
    <name type="scientific">Micromonas pusilla (strain CCMP1545)</name>
    <name type="common">Picoplanktonic green alga</name>
    <dbReference type="NCBI Taxonomy" id="564608"/>
    <lineage>
        <taxon>Eukaryota</taxon>
        <taxon>Viridiplantae</taxon>
        <taxon>Chlorophyta</taxon>
        <taxon>Mamiellophyceae</taxon>
        <taxon>Mamiellales</taxon>
        <taxon>Mamiellaceae</taxon>
        <taxon>Micromonas</taxon>
    </lineage>
</organism>
<evidence type="ECO:0000313" key="2">
    <source>
        <dbReference type="EMBL" id="EEH51715.1"/>
    </source>
</evidence>
<evidence type="ECO:0000313" key="3">
    <source>
        <dbReference type="Proteomes" id="UP000001876"/>
    </source>
</evidence>
<accession>C1N8J0</accession>
<feature type="transmembrane region" description="Helical" evidence="1">
    <location>
        <begin position="261"/>
        <end position="278"/>
    </location>
</feature>
<feature type="transmembrane region" description="Helical" evidence="1">
    <location>
        <begin position="84"/>
        <end position="107"/>
    </location>
</feature>
<dbReference type="RefSeq" id="XP_003064093.1">
    <property type="nucleotide sequence ID" value="XM_003064047.1"/>
</dbReference>
<gene>
    <name evidence="2" type="ORF">MICPUCDRAFT_54103</name>
</gene>
<dbReference type="PANTHER" id="PTHR34289">
    <property type="entry name" value="PROTEIN, PUTATIVE (DUF819)-RELATED"/>
    <property type="match status" value="1"/>
</dbReference>
<feature type="transmembrane region" description="Helical" evidence="1">
    <location>
        <begin position="350"/>
        <end position="375"/>
    </location>
</feature>
<dbReference type="KEGG" id="mpp:MICPUCDRAFT_54103"/>
<dbReference type="InterPro" id="IPR008537">
    <property type="entry name" value="DUF819"/>
</dbReference>
<evidence type="ECO:0000256" key="1">
    <source>
        <dbReference type="SAM" id="Phobius"/>
    </source>
</evidence>
<feature type="transmembrane region" description="Helical" evidence="1">
    <location>
        <begin position="290"/>
        <end position="308"/>
    </location>
</feature>
<keyword evidence="1" id="KW-1133">Transmembrane helix</keyword>